<feature type="domain" description="Glutaminase A central" evidence="2">
    <location>
        <begin position="284"/>
        <end position="626"/>
    </location>
</feature>
<dbReference type="SUPFAM" id="SSF48208">
    <property type="entry name" value="Six-hairpin glycosidases"/>
    <property type="match status" value="1"/>
</dbReference>
<dbReference type="RefSeq" id="WP_283243868.1">
    <property type="nucleotide sequence ID" value="NZ_JACRSQ010000005.1"/>
</dbReference>
<dbReference type="InterPro" id="IPR008928">
    <property type="entry name" value="6-hairpin_glycosidase_sf"/>
</dbReference>
<keyword evidence="5" id="KW-1185">Reference proteome</keyword>
<dbReference type="Pfam" id="PF16334">
    <property type="entry name" value="DUF4964"/>
    <property type="match status" value="1"/>
</dbReference>
<dbReference type="InterPro" id="IPR012341">
    <property type="entry name" value="6hp_glycosidase-like_sf"/>
</dbReference>
<dbReference type="Pfam" id="PF17168">
    <property type="entry name" value="DUF5127"/>
    <property type="match status" value="1"/>
</dbReference>
<accession>A0A926DPS9</accession>
<evidence type="ECO:0000313" key="4">
    <source>
        <dbReference type="EMBL" id="MBC8542950.1"/>
    </source>
</evidence>
<evidence type="ECO:0000259" key="2">
    <source>
        <dbReference type="Pfam" id="PF16335"/>
    </source>
</evidence>
<sequence>MKEGIRMNLRAPAVPLITVDPYFSVWSMADHLAGDTTRHWTGKPNTLLGTVSIDGQSYGFMGAQENLPALSQTQISITALKTTYIFRQDMVELTATFLSPQLPDQLEIMSQPVSYLEIQTRFLDGRPHHISIQIEASEELCLNSKGQMPVTVAQRTVSPALEAIEMGSAEQPILAKKGDDIRIDWGYFYLAVRGGHTAQAAHDGMTFVQAEAPVSPGHPALFVFAYDDRESLLYFGHKAKAYWNRNGASIDDVIRRGIASYSELSRQCDQFDENLFRDAVHAGGEKYAQILQLAFRQVMAAHKLAVDENGEILYISKECFSNGCAATVDVSYPSIPMYLYYNPELIKGMLRPIFRYAESPAWQYPFAPHDVGTYPILNGQVYSKDSLDGQMPVEECGNMLLMVAATAIVTHDVSYAAAHWDTLSKWASYLKEHGVDPENQLCTDDFAGHLAHNCNLSLKAIMALVGMAALCEMKGDDTEAGEYMACANAMKERWIEMADNGDGTYRLAFDQPDTYSMKYNVVWDIVFGSHIFPAEVLASEFAGYKKRIHPYGMPLDNRKTYTKSDWLVWTATLAREKEEFEAFIEPLWRAYHNSPSRVPMTDWYDTVTSIQAGFQHRTVQGGLFMKVLEASGKCRYWD</sequence>
<dbReference type="InterPro" id="IPR032514">
    <property type="entry name" value="GtaA_central"/>
</dbReference>
<organism evidence="4 5">
    <name type="scientific">Bianquea renquensis</name>
    <dbReference type="NCBI Taxonomy" id="2763661"/>
    <lineage>
        <taxon>Bacteria</taxon>
        <taxon>Bacillati</taxon>
        <taxon>Bacillota</taxon>
        <taxon>Clostridia</taxon>
        <taxon>Eubacteriales</taxon>
        <taxon>Bianqueaceae</taxon>
        <taxon>Bianquea</taxon>
    </lineage>
</organism>
<dbReference type="Proteomes" id="UP000657006">
    <property type="component" value="Unassembled WGS sequence"/>
</dbReference>
<proteinExistence type="predicted"/>
<evidence type="ECO:0000259" key="3">
    <source>
        <dbReference type="Pfam" id="PF17168"/>
    </source>
</evidence>
<feature type="domain" description="DUF4964" evidence="1">
    <location>
        <begin position="3"/>
        <end position="65"/>
    </location>
</feature>
<dbReference type="InterPro" id="IPR033433">
    <property type="entry name" value="GtaA_N"/>
</dbReference>
<dbReference type="InterPro" id="IPR032515">
    <property type="entry name" value="DUF4964"/>
</dbReference>
<dbReference type="EMBL" id="JACRSQ010000005">
    <property type="protein sequence ID" value="MBC8542950.1"/>
    <property type="molecule type" value="Genomic_DNA"/>
</dbReference>
<dbReference type="PANTHER" id="PTHR31987:SF1">
    <property type="entry name" value="GLUTAMINASE A"/>
    <property type="match status" value="1"/>
</dbReference>
<reference evidence="4" key="1">
    <citation type="submission" date="2020-08" db="EMBL/GenBank/DDBJ databases">
        <title>Genome public.</title>
        <authorList>
            <person name="Liu C."/>
            <person name="Sun Q."/>
        </authorList>
    </citation>
    <scope>NUCLEOTIDE SEQUENCE</scope>
    <source>
        <strain evidence="4">NSJ-32</strain>
    </source>
</reference>
<name>A0A926DPS9_9FIRM</name>
<dbReference type="PANTHER" id="PTHR31987">
    <property type="entry name" value="GLUTAMINASE A-RELATED"/>
    <property type="match status" value="1"/>
</dbReference>
<dbReference type="InterPro" id="IPR052743">
    <property type="entry name" value="Glutaminase_GtaA"/>
</dbReference>
<dbReference type="Pfam" id="PF16335">
    <property type="entry name" value="GtaA_6_Hairpin"/>
    <property type="match status" value="1"/>
</dbReference>
<gene>
    <name evidence="4" type="ORF">H8730_05280</name>
</gene>
<comment type="caution">
    <text evidence="4">The sequence shown here is derived from an EMBL/GenBank/DDBJ whole genome shotgun (WGS) entry which is preliminary data.</text>
</comment>
<evidence type="ECO:0000259" key="1">
    <source>
        <dbReference type="Pfam" id="PF16334"/>
    </source>
</evidence>
<feature type="domain" description="Glutaminase A N-terminal" evidence="3">
    <location>
        <begin position="81"/>
        <end position="203"/>
    </location>
</feature>
<dbReference type="GO" id="GO:0005975">
    <property type="term" value="P:carbohydrate metabolic process"/>
    <property type="evidence" value="ECO:0007669"/>
    <property type="project" value="InterPro"/>
</dbReference>
<dbReference type="AlphaFoldDB" id="A0A926DPS9"/>
<evidence type="ECO:0000313" key="5">
    <source>
        <dbReference type="Proteomes" id="UP000657006"/>
    </source>
</evidence>
<protein>
    <submittedName>
        <fullName evidence="4">DUF4965 domain-containing protein</fullName>
    </submittedName>
</protein>
<dbReference type="Gene3D" id="1.50.10.10">
    <property type="match status" value="1"/>
</dbReference>